<dbReference type="PROSITE" id="PS00409">
    <property type="entry name" value="PROKAR_NTER_METHYL"/>
    <property type="match status" value="1"/>
</dbReference>
<protein>
    <recommendedName>
        <fullName evidence="2">Type II secretion system protein H</fullName>
    </recommendedName>
    <alternativeName>
        <fullName evidence="10">General secretion pathway protein H</fullName>
    </alternativeName>
</protein>
<accession>A0A9X2I3X3</accession>
<comment type="caution">
    <text evidence="13">The sequence shown here is derived from an EMBL/GenBank/DDBJ whole genome shotgun (WGS) entry which is preliminary data.</text>
</comment>
<sequence>MKNKKQPRYSPAAGRQMQSGFTLIELIIVTVVLVILGAIAAPNFRDLIVNHQSQSLGEDLRNAVQVARSEAVKRGEFVSVCASKSGTACDGNWSDGVIVVVDSASSPTASSVTINNAGTDVLRFLEWGSDGASVTGPSLLRYQGLGTLADVGTLPATITAYVTGCTGKGATEITVGLSGMVESKQTACTSS</sequence>
<keyword evidence="3" id="KW-1003">Cell membrane</keyword>
<evidence type="ECO:0000256" key="5">
    <source>
        <dbReference type="ARBA" id="ARBA00022519"/>
    </source>
</evidence>
<proteinExistence type="inferred from homology"/>
<evidence type="ECO:0000256" key="4">
    <source>
        <dbReference type="ARBA" id="ARBA00022481"/>
    </source>
</evidence>
<keyword evidence="6 11" id="KW-0812">Transmembrane</keyword>
<reference evidence="13" key="2">
    <citation type="submission" date="2023-01" db="EMBL/GenBank/DDBJ databases">
        <title>Gilvimarinus xylanilyticus HB14 isolated from Caulerpa lentillifera aquaculture base in Hainan, China.</title>
        <authorList>
            <person name="Zhang Y.-J."/>
        </authorList>
    </citation>
    <scope>NUCLEOTIDE SEQUENCE</scope>
    <source>
        <strain evidence="13">HB14</strain>
    </source>
</reference>
<gene>
    <name evidence="13" type="ORF">M6D89_13545</name>
</gene>
<keyword evidence="4" id="KW-0488">Methylation</keyword>
<evidence type="ECO:0000256" key="8">
    <source>
        <dbReference type="ARBA" id="ARBA00023136"/>
    </source>
</evidence>
<keyword evidence="7 11" id="KW-1133">Transmembrane helix</keyword>
<keyword evidence="8 11" id="KW-0472">Membrane</keyword>
<evidence type="ECO:0000256" key="6">
    <source>
        <dbReference type="ARBA" id="ARBA00022692"/>
    </source>
</evidence>
<dbReference type="EMBL" id="JAMFTH010000004">
    <property type="protein sequence ID" value="MCP8900323.1"/>
    <property type="molecule type" value="Genomic_DNA"/>
</dbReference>
<evidence type="ECO:0000313" key="13">
    <source>
        <dbReference type="EMBL" id="MCP8900323.1"/>
    </source>
</evidence>
<keyword evidence="14" id="KW-1185">Reference proteome</keyword>
<evidence type="ECO:0000256" key="7">
    <source>
        <dbReference type="ARBA" id="ARBA00022989"/>
    </source>
</evidence>
<reference evidence="13" key="1">
    <citation type="submission" date="2022-05" db="EMBL/GenBank/DDBJ databases">
        <authorList>
            <person name="Sun H.-N."/>
        </authorList>
    </citation>
    <scope>NUCLEOTIDE SEQUENCE</scope>
    <source>
        <strain evidence="13">HB14</strain>
    </source>
</reference>
<keyword evidence="5" id="KW-0997">Cell inner membrane</keyword>
<evidence type="ECO:0000259" key="12">
    <source>
        <dbReference type="Pfam" id="PF12019"/>
    </source>
</evidence>
<feature type="transmembrane region" description="Helical" evidence="11">
    <location>
        <begin position="21"/>
        <end position="41"/>
    </location>
</feature>
<dbReference type="InterPro" id="IPR045584">
    <property type="entry name" value="Pilin-like"/>
</dbReference>
<dbReference type="RefSeq" id="WP_253968612.1">
    <property type="nucleotide sequence ID" value="NZ_JAMFTH010000004.1"/>
</dbReference>
<feature type="domain" description="General secretion pathway GspH" evidence="12">
    <location>
        <begin position="58"/>
        <end position="161"/>
    </location>
</feature>
<dbReference type="GO" id="GO:0015627">
    <property type="term" value="C:type II protein secretion system complex"/>
    <property type="evidence" value="ECO:0007669"/>
    <property type="project" value="InterPro"/>
</dbReference>
<evidence type="ECO:0000256" key="3">
    <source>
        <dbReference type="ARBA" id="ARBA00022475"/>
    </source>
</evidence>
<dbReference type="NCBIfam" id="TIGR02532">
    <property type="entry name" value="IV_pilin_GFxxxE"/>
    <property type="match status" value="1"/>
</dbReference>
<evidence type="ECO:0000256" key="2">
    <source>
        <dbReference type="ARBA" id="ARBA00021549"/>
    </source>
</evidence>
<evidence type="ECO:0000313" key="14">
    <source>
        <dbReference type="Proteomes" id="UP001139319"/>
    </source>
</evidence>
<evidence type="ECO:0000256" key="11">
    <source>
        <dbReference type="SAM" id="Phobius"/>
    </source>
</evidence>
<name>A0A9X2I3X3_9GAMM</name>
<dbReference type="InterPro" id="IPR012902">
    <property type="entry name" value="N_methyl_site"/>
</dbReference>
<evidence type="ECO:0000256" key="9">
    <source>
        <dbReference type="ARBA" id="ARBA00025772"/>
    </source>
</evidence>
<dbReference type="GO" id="GO:0015628">
    <property type="term" value="P:protein secretion by the type II secretion system"/>
    <property type="evidence" value="ECO:0007669"/>
    <property type="project" value="InterPro"/>
</dbReference>
<dbReference type="Pfam" id="PF12019">
    <property type="entry name" value="GspH"/>
    <property type="match status" value="1"/>
</dbReference>
<dbReference type="InterPro" id="IPR022346">
    <property type="entry name" value="T2SS_GspH"/>
</dbReference>
<dbReference type="GO" id="GO:0005886">
    <property type="term" value="C:plasma membrane"/>
    <property type="evidence" value="ECO:0007669"/>
    <property type="project" value="UniProtKB-SubCell"/>
</dbReference>
<evidence type="ECO:0000256" key="10">
    <source>
        <dbReference type="ARBA" id="ARBA00030775"/>
    </source>
</evidence>
<dbReference type="AlphaFoldDB" id="A0A9X2I3X3"/>
<dbReference type="Gene3D" id="3.55.40.10">
    <property type="entry name" value="minor pseudopilin epsh domain"/>
    <property type="match status" value="1"/>
</dbReference>
<organism evidence="13 14">
    <name type="scientific">Gilvimarinus xylanilyticus</name>
    <dbReference type="NCBI Taxonomy" id="2944139"/>
    <lineage>
        <taxon>Bacteria</taxon>
        <taxon>Pseudomonadati</taxon>
        <taxon>Pseudomonadota</taxon>
        <taxon>Gammaproteobacteria</taxon>
        <taxon>Cellvibrionales</taxon>
        <taxon>Cellvibrionaceae</taxon>
        <taxon>Gilvimarinus</taxon>
    </lineage>
</organism>
<comment type="similarity">
    <text evidence="9">Belongs to the GSP H family.</text>
</comment>
<evidence type="ECO:0000256" key="1">
    <source>
        <dbReference type="ARBA" id="ARBA00004377"/>
    </source>
</evidence>
<dbReference type="SUPFAM" id="SSF54523">
    <property type="entry name" value="Pili subunits"/>
    <property type="match status" value="1"/>
</dbReference>
<dbReference type="Proteomes" id="UP001139319">
    <property type="component" value="Unassembled WGS sequence"/>
</dbReference>
<comment type="subcellular location">
    <subcellularLocation>
        <location evidence="1">Cell inner membrane</location>
        <topology evidence="1">Single-pass membrane protein</topology>
    </subcellularLocation>
</comment>
<dbReference type="Pfam" id="PF07963">
    <property type="entry name" value="N_methyl"/>
    <property type="match status" value="1"/>
</dbReference>